<evidence type="ECO:0000256" key="4">
    <source>
        <dbReference type="ARBA" id="ARBA00022989"/>
    </source>
</evidence>
<dbReference type="SUPFAM" id="SSF140478">
    <property type="entry name" value="LemA-like"/>
    <property type="match status" value="1"/>
</dbReference>
<keyword evidence="3" id="KW-0812">Transmembrane</keyword>
<proteinExistence type="inferred from homology"/>
<dbReference type="RefSeq" id="WP_123889494.1">
    <property type="nucleotide sequence ID" value="NZ_RKKU01000010.1"/>
</dbReference>
<protein>
    <submittedName>
        <fullName evidence="6">LemA family protein</fullName>
    </submittedName>
</protein>
<evidence type="ECO:0000313" key="7">
    <source>
        <dbReference type="Proteomes" id="UP000275199"/>
    </source>
</evidence>
<dbReference type="InterPro" id="IPR023353">
    <property type="entry name" value="LemA-like_dom_sf"/>
</dbReference>
<dbReference type="EMBL" id="RKKU01000010">
    <property type="protein sequence ID" value="ROZ84739.1"/>
    <property type="molecule type" value="Genomic_DNA"/>
</dbReference>
<gene>
    <name evidence="6" type="ORF">EF096_10105</name>
</gene>
<evidence type="ECO:0000256" key="2">
    <source>
        <dbReference type="ARBA" id="ARBA00008854"/>
    </source>
</evidence>
<comment type="similarity">
    <text evidence="2">Belongs to the LemA family.</text>
</comment>
<keyword evidence="7" id="KW-1185">Reference proteome</keyword>
<comment type="subcellular location">
    <subcellularLocation>
        <location evidence="1">Membrane</location>
        <topology evidence="1">Single-pass membrane protein</topology>
    </subcellularLocation>
</comment>
<dbReference type="Pfam" id="PF04011">
    <property type="entry name" value="LemA"/>
    <property type="match status" value="1"/>
</dbReference>
<evidence type="ECO:0000256" key="5">
    <source>
        <dbReference type="ARBA" id="ARBA00023136"/>
    </source>
</evidence>
<dbReference type="InterPro" id="IPR007156">
    <property type="entry name" value="MamQ_LemA"/>
</dbReference>
<evidence type="ECO:0000256" key="1">
    <source>
        <dbReference type="ARBA" id="ARBA00004167"/>
    </source>
</evidence>
<keyword evidence="4" id="KW-1133">Transmembrane helix</keyword>
<organism evidence="6 7">
    <name type="scientific">Pseudomonas neustonica</name>
    <dbReference type="NCBI Taxonomy" id="2487346"/>
    <lineage>
        <taxon>Bacteria</taxon>
        <taxon>Pseudomonadati</taxon>
        <taxon>Pseudomonadota</taxon>
        <taxon>Gammaproteobacteria</taxon>
        <taxon>Pseudomonadales</taxon>
        <taxon>Pseudomonadaceae</taxon>
        <taxon>Pseudomonas</taxon>
    </lineage>
</organism>
<evidence type="ECO:0000313" key="6">
    <source>
        <dbReference type="EMBL" id="ROZ84739.1"/>
    </source>
</evidence>
<comment type="caution">
    <text evidence="6">The sequence shown here is derived from an EMBL/GenBank/DDBJ whole genome shotgun (WGS) entry which is preliminary data.</text>
</comment>
<name>A0ABX9XL79_9PSED</name>
<reference evidence="6 7" key="1">
    <citation type="submission" date="2018-11" db="EMBL/GenBank/DDBJ databases">
        <authorList>
            <person name="Jang G.I."/>
            <person name="Hwang C.Y."/>
        </authorList>
    </citation>
    <scope>NUCLEOTIDE SEQUENCE [LARGE SCALE GENOMIC DNA]</scope>
    <source>
        <strain evidence="6 7">SSM26</strain>
    </source>
</reference>
<dbReference type="PANTHER" id="PTHR34478">
    <property type="entry name" value="PROTEIN LEMA"/>
    <property type="match status" value="1"/>
</dbReference>
<keyword evidence="5" id="KW-0472">Membrane</keyword>
<dbReference type="Proteomes" id="UP000275199">
    <property type="component" value="Unassembled WGS sequence"/>
</dbReference>
<evidence type="ECO:0000256" key="3">
    <source>
        <dbReference type="ARBA" id="ARBA00022692"/>
    </source>
</evidence>
<sequence>MTTTLFILILLIILGITTIGVYNRIIATANAAQRAWADVLAYERQKTKTLEALTEQADAFKEHEHHLMTELTQLRESIAALPESPNGGTLKPVETMSQQVVDRVKLAVEAYPELRSSNVVTGFMREISEQQANVGAAINVFNSEVERFNNSIQFFLAAQVNNLMLHKERIVPFSDSEAASGFEYQPNF</sequence>
<accession>A0ABX9XL79</accession>
<dbReference type="PANTHER" id="PTHR34478:SF1">
    <property type="entry name" value="PROTEIN LEMA"/>
    <property type="match status" value="1"/>
</dbReference>
<dbReference type="Gene3D" id="1.20.1440.20">
    <property type="entry name" value="LemA-like domain"/>
    <property type="match status" value="1"/>
</dbReference>